<dbReference type="AlphaFoldDB" id="A0A4U5M7N4"/>
<dbReference type="Proteomes" id="UP000298663">
    <property type="component" value="Unassembled WGS sequence"/>
</dbReference>
<dbReference type="GO" id="GO:0005634">
    <property type="term" value="C:nucleus"/>
    <property type="evidence" value="ECO:0007669"/>
    <property type="project" value="InterPro"/>
</dbReference>
<dbReference type="Pfam" id="PF07904">
    <property type="entry name" value="Eaf7"/>
    <property type="match status" value="1"/>
</dbReference>
<evidence type="ECO:0000313" key="2">
    <source>
        <dbReference type="EMBL" id="TKR64937.1"/>
    </source>
</evidence>
<evidence type="ECO:0000313" key="3">
    <source>
        <dbReference type="Proteomes" id="UP000298663"/>
    </source>
</evidence>
<reference evidence="2 3" key="1">
    <citation type="journal article" date="2015" name="Genome Biol.">
        <title>Comparative genomics of Steinernema reveals deeply conserved gene regulatory networks.</title>
        <authorList>
            <person name="Dillman A.R."/>
            <person name="Macchietto M."/>
            <person name="Porter C.F."/>
            <person name="Rogers A."/>
            <person name="Williams B."/>
            <person name="Antoshechkin I."/>
            <person name="Lee M.M."/>
            <person name="Goodwin Z."/>
            <person name="Lu X."/>
            <person name="Lewis E.E."/>
            <person name="Goodrich-Blair H."/>
            <person name="Stock S.P."/>
            <person name="Adams B.J."/>
            <person name="Sternberg P.W."/>
            <person name="Mortazavi A."/>
        </authorList>
    </citation>
    <scope>NUCLEOTIDE SEQUENCE [LARGE SCALE GENOMIC DNA]</scope>
    <source>
        <strain evidence="2 3">ALL</strain>
    </source>
</reference>
<organism evidence="2 3">
    <name type="scientific">Steinernema carpocapsae</name>
    <name type="common">Entomopathogenic nematode</name>
    <dbReference type="NCBI Taxonomy" id="34508"/>
    <lineage>
        <taxon>Eukaryota</taxon>
        <taxon>Metazoa</taxon>
        <taxon>Ecdysozoa</taxon>
        <taxon>Nematoda</taxon>
        <taxon>Chromadorea</taxon>
        <taxon>Rhabditida</taxon>
        <taxon>Tylenchina</taxon>
        <taxon>Panagrolaimomorpha</taxon>
        <taxon>Strongyloidoidea</taxon>
        <taxon>Steinernematidae</taxon>
        <taxon>Steinernema</taxon>
    </lineage>
</organism>
<dbReference type="OrthoDB" id="5595141at2759"/>
<accession>A0A4U5M7N4</accession>
<dbReference type="GO" id="GO:0043189">
    <property type="term" value="C:H4/H2A histone acetyltransferase complex"/>
    <property type="evidence" value="ECO:0007669"/>
    <property type="project" value="InterPro"/>
</dbReference>
<feature type="region of interest" description="Disordered" evidence="1">
    <location>
        <begin position="138"/>
        <end position="176"/>
    </location>
</feature>
<dbReference type="GO" id="GO:0006355">
    <property type="term" value="P:regulation of DNA-templated transcription"/>
    <property type="evidence" value="ECO:0007669"/>
    <property type="project" value="InterPro"/>
</dbReference>
<evidence type="ECO:0000256" key="1">
    <source>
        <dbReference type="SAM" id="MobiDB-lite"/>
    </source>
</evidence>
<reference evidence="2 3" key="2">
    <citation type="journal article" date="2019" name="G3 (Bethesda)">
        <title>Hybrid Assembly of the Genome of the Entomopathogenic Nematode Steinernema carpocapsae Identifies the X-Chromosome.</title>
        <authorList>
            <person name="Serra L."/>
            <person name="Macchietto M."/>
            <person name="Macias-Munoz A."/>
            <person name="McGill C.J."/>
            <person name="Rodriguez I.M."/>
            <person name="Rodriguez B."/>
            <person name="Murad R."/>
            <person name="Mortazavi A."/>
        </authorList>
    </citation>
    <scope>NUCLEOTIDE SEQUENCE [LARGE SCALE GENOMIC DNA]</scope>
    <source>
        <strain evidence="2 3">ALL</strain>
    </source>
</reference>
<proteinExistence type="predicted"/>
<name>A0A4U5M7N4_STECR</name>
<dbReference type="InterPro" id="IPR012423">
    <property type="entry name" value="Eaf7/MRGBP"/>
</dbReference>
<gene>
    <name evidence="2" type="ORF">L596_025407</name>
</gene>
<dbReference type="EMBL" id="AZBU02000009">
    <property type="protein sequence ID" value="TKR64937.1"/>
    <property type="molecule type" value="Genomic_DNA"/>
</dbReference>
<sequence>MGVNSELRLQCLLAKFKPAGIFAKIAYFGIRDGMNVITEGEDHSSYAYFLSPEDYATFLERQKTGEAASNPRTYSPSYKIRPNIEMIRAKLETYYNLELVHEREMKSQRQIIEQKWGGKRWELPEKYKKRIEEMEKVEKLGGGDRSVFQEEEREDQQRHEEPEQKKMKPNEDANEA</sequence>
<dbReference type="STRING" id="34508.A0A4U5M7N4"/>
<protein>
    <submittedName>
        <fullName evidence="2">Uncharacterized protein</fullName>
    </submittedName>
</protein>
<keyword evidence="3" id="KW-1185">Reference proteome</keyword>
<comment type="caution">
    <text evidence="2">The sequence shown here is derived from an EMBL/GenBank/DDBJ whole genome shotgun (WGS) entry which is preliminary data.</text>
</comment>